<dbReference type="OrthoDB" id="9810365at2"/>
<dbReference type="InterPro" id="IPR002302">
    <property type="entry name" value="Leu-tRNA-ligase"/>
</dbReference>
<dbReference type="InterPro" id="IPR009080">
    <property type="entry name" value="tRNAsynth_Ia_anticodon-bd"/>
</dbReference>
<dbReference type="GO" id="GO:0006429">
    <property type="term" value="P:leucyl-tRNA aminoacylation"/>
    <property type="evidence" value="ECO:0007669"/>
    <property type="project" value="InterPro"/>
</dbReference>
<dbReference type="GO" id="GO:0005524">
    <property type="term" value="F:ATP binding"/>
    <property type="evidence" value="ECO:0007669"/>
    <property type="project" value="UniProtKB-KW"/>
</dbReference>
<proteinExistence type="inferred from homology"/>
<keyword evidence="3" id="KW-0436">Ligase</keyword>
<dbReference type="PANTHER" id="PTHR43740">
    <property type="entry name" value="LEUCYL-TRNA SYNTHETASE"/>
    <property type="match status" value="1"/>
</dbReference>
<evidence type="ECO:0000256" key="7">
    <source>
        <dbReference type="ARBA" id="ARBA00023146"/>
    </source>
</evidence>
<keyword evidence="6" id="KW-0648">Protein biosynthesis</keyword>
<dbReference type="STRING" id="381751.SAMN05444391_1257"/>
<dbReference type="EC" id="6.1.1.4" evidence="2"/>
<dbReference type="SUPFAM" id="SSF47323">
    <property type="entry name" value="Anticodon-binding domain of a subclass of class I aminoacyl-tRNA synthetases"/>
    <property type="match status" value="1"/>
</dbReference>
<reference evidence="11 12" key="1">
    <citation type="submission" date="2016-11" db="EMBL/GenBank/DDBJ databases">
        <authorList>
            <person name="Jaros S."/>
            <person name="Januszkiewicz K."/>
            <person name="Wedrychowicz H."/>
        </authorList>
    </citation>
    <scope>NUCLEOTIDE SEQUENCE [LARGE SCALE GENOMIC DNA]</scope>
    <source>
        <strain evidence="11 12">DSM 19557</strain>
    </source>
</reference>
<feature type="domain" description="Aminoacyl-tRNA synthetase class Ia" evidence="9">
    <location>
        <begin position="44"/>
        <end position="84"/>
    </location>
</feature>
<protein>
    <recommendedName>
        <fullName evidence="2">leucine--tRNA ligase</fullName>
        <ecNumber evidence="2">6.1.1.4</ecNumber>
    </recommendedName>
</protein>
<dbReference type="CDD" id="cd07958">
    <property type="entry name" value="Anticodon_Ia_Leu_BEm"/>
    <property type="match status" value="1"/>
</dbReference>
<keyword evidence="5" id="KW-0067">ATP-binding</keyword>
<gene>
    <name evidence="11" type="ORF">SAMN05444391_1257</name>
</gene>
<keyword evidence="12" id="KW-1185">Reference proteome</keyword>
<evidence type="ECO:0000259" key="10">
    <source>
        <dbReference type="Pfam" id="PF08264"/>
    </source>
</evidence>
<evidence type="ECO:0000256" key="2">
    <source>
        <dbReference type="ARBA" id="ARBA00013164"/>
    </source>
</evidence>
<evidence type="ECO:0000259" key="9">
    <source>
        <dbReference type="Pfam" id="PF00133"/>
    </source>
</evidence>
<dbReference type="EMBL" id="LT670846">
    <property type="protein sequence ID" value="SHK50759.1"/>
    <property type="molecule type" value="Genomic_DNA"/>
</dbReference>
<comment type="catalytic activity">
    <reaction evidence="8">
        <text>tRNA(Leu) + L-leucine + ATP = L-leucyl-tRNA(Leu) + AMP + diphosphate</text>
        <dbReference type="Rhea" id="RHEA:11688"/>
        <dbReference type="Rhea" id="RHEA-COMP:9613"/>
        <dbReference type="Rhea" id="RHEA-COMP:9622"/>
        <dbReference type="ChEBI" id="CHEBI:30616"/>
        <dbReference type="ChEBI" id="CHEBI:33019"/>
        <dbReference type="ChEBI" id="CHEBI:57427"/>
        <dbReference type="ChEBI" id="CHEBI:78442"/>
        <dbReference type="ChEBI" id="CHEBI:78494"/>
        <dbReference type="ChEBI" id="CHEBI:456215"/>
        <dbReference type="EC" id="6.1.1.4"/>
    </reaction>
</comment>
<accession>A0A1M6T1F9</accession>
<name>A0A1M6T1F9_9AQUI</name>
<dbReference type="PANTHER" id="PTHR43740:SF2">
    <property type="entry name" value="LEUCINE--TRNA LIGASE, MITOCHONDRIAL"/>
    <property type="match status" value="1"/>
</dbReference>
<evidence type="ECO:0000256" key="6">
    <source>
        <dbReference type="ARBA" id="ARBA00022917"/>
    </source>
</evidence>
<feature type="domain" description="Methionyl/Valyl/Leucyl/Isoleucyl-tRNA synthetase anticodon-binding" evidence="10">
    <location>
        <begin position="128"/>
        <end position="250"/>
    </location>
</feature>
<dbReference type="SUPFAM" id="SSF52374">
    <property type="entry name" value="Nucleotidylyl transferase"/>
    <property type="match status" value="1"/>
</dbReference>
<evidence type="ECO:0000313" key="11">
    <source>
        <dbReference type="EMBL" id="SHK50759.1"/>
    </source>
</evidence>
<keyword evidence="7 11" id="KW-0030">Aminoacyl-tRNA synthetase</keyword>
<evidence type="ECO:0000313" key="12">
    <source>
        <dbReference type="Proteomes" id="UP000189810"/>
    </source>
</evidence>
<dbReference type="RefSeq" id="WP_079654359.1">
    <property type="nucleotide sequence ID" value="NZ_LT670846.1"/>
</dbReference>
<dbReference type="InterPro" id="IPR002300">
    <property type="entry name" value="aa-tRNA-synth_Ia"/>
</dbReference>
<dbReference type="Pfam" id="PF00133">
    <property type="entry name" value="tRNA-synt_1"/>
    <property type="match status" value="1"/>
</dbReference>
<keyword evidence="4" id="KW-0547">Nucleotide-binding</keyword>
<organism evidence="11 12">
    <name type="scientific">Thermocrinis minervae</name>
    <dbReference type="NCBI Taxonomy" id="381751"/>
    <lineage>
        <taxon>Bacteria</taxon>
        <taxon>Pseudomonadati</taxon>
        <taxon>Aquificota</taxon>
        <taxon>Aquificia</taxon>
        <taxon>Aquificales</taxon>
        <taxon>Aquificaceae</taxon>
        <taxon>Thermocrinis</taxon>
    </lineage>
</organism>
<evidence type="ECO:0000256" key="3">
    <source>
        <dbReference type="ARBA" id="ARBA00022598"/>
    </source>
</evidence>
<comment type="similarity">
    <text evidence="1">Belongs to the class-I aminoacyl-tRNA synthetase family.</text>
</comment>
<dbReference type="GO" id="GO:0004823">
    <property type="term" value="F:leucine-tRNA ligase activity"/>
    <property type="evidence" value="ECO:0007669"/>
    <property type="project" value="UniProtKB-EC"/>
</dbReference>
<dbReference type="GO" id="GO:0005829">
    <property type="term" value="C:cytosol"/>
    <property type="evidence" value="ECO:0007669"/>
    <property type="project" value="TreeGrafter"/>
</dbReference>
<sequence>MKIGEFLKENFISVGDNVKFLLEKLDLSNDDLLRIIESRIGEPAKMSKSKANTVDPEETIQRYGADTVRLYILFAGPVEKDFEWTEEGLRGAYRFLNRLWELFHKNLDLIKDVRVSKEELSKVQGKAREVRRKTHQTLQKYLKDMEEFSFNTAIAAIMQLVGELSDLKEEEKNPMVLREAFEIVLFMLYPITPHVCEELWQKLGNEKPMVFYPFPEVDPEALRTEAIEIPVQVNGKVRSHITVHPEASQEEVLDVALKDPKISSYVQGKPIKKVFYVKGKLLSLVI</sequence>
<evidence type="ECO:0000256" key="1">
    <source>
        <dbReference type="ARBA" id="ARBA00005594"/>
    </source>
</evidence>
<dbReference type="Proteomes" id="UP000189810">
    <property type="component" value="Chromosome I"/>
</dbReference>
<dbReference type="InterPro" id="IPR013155">
    <property type="entry name" value="M/V/L/I-tRNA-synth_anticd-bd"/>
</dbReference>
<dbReference type="FunFam" id="1.10.730.10:FF:000011">
    <property type="entry name" value="Leucine--tRNA ligase chloroplastic/mitochondrial"/>
    <property type="match status" value="1"/>
</dbReference>
<dbReference type="Gene3D" id="1.10.730.10">
    <property type="entry name" value="Isoleucyl-tRNA Synthetase, Domain 1"/>
    <property type="match status" value="1"/>
</dbReference>
<evidence type="ECO:0000256" key="5">
    <source>
        <dbReference type="ARBA" id="ARBA00022840"/>
    </source>
</evidence>
<evidence type="ECO:0000256" key="8">
    <source>
        <dbReference type="ARBA" id="ARBA00047469"/>
    </source>
</evidence>
<dbReference type="AlphaFoldDB" id="A0A1M6T1F9"/>
<evidence type="ECO:0000256" key="4">
    <source>
        <dbReference type="ARBA" id="ARBA00022741"/>
    </source>
</evidence>
<dbReference type="Pfam" id="PF08264">
    <property type="entry name" value="Anticodon_1"/>
    <property type="match status" value="1"/>
</dbReference>